<evidence type="ECO:0000313" key="2">
    <source>
        <dbReference type="EMBL" id="RLG70710.1"/>
    </source>
</evidence>
<name>A0A497JHN5_9ARCH</name>
<feature type="transmembrane region" description="Helical" evidence="1">
    <location>
        <begin position="190"/>
        <end position="211"/>
    </location>
</feature>
<gene>
    <name evidence="2" type="ORF">DRO04_01290</name>
</gene>
<feature type="transmembrane region" description="Helical" evidence="1">
    <location>
        <begin position="123"/>
        <end position="144"/>
    </location>
</feature>
<feature type="transmembrane region" description="Helical" evidence="1">
    <location>
        <begin position="52"/>
        <end position="69"/>
    </location>
</feature>
<keyword evidence="1" id="KW-0812">Transmembrane</keyword>
<keyword evidence="1" id="KW-0472">Membrane</keyword>
<accession>A0A497JHN5</accession>
<evidence type="ECO:0008006" key="4">
    <source>
        <dbReference type="Google" id="ProtNLM"/>
    </source>
</evidence>
<sequence length="414" mass="47681">CYDAPFHINAAKELAEIKSIKGINAYYPPLYHILLVFLNIFTGIEIFNLARIILPLASVVLALGAFAYFDDIRKKIAGSVAISIMPPLLWSSFDSPENIALLLLLGSMLLIKKRKQLLGEVMLMLTMVTNYFVFIIGLACYLALQRLKAIRFVAITAAMLLFMNLFGLKLFVGLSIFSGMKLIQYNIKKYFWSVVLGATILVMPFLVAHIKERRFNFWSYCCFLSLLGLYSFFITPVLRAWEFTKFLGLSSTFVSVNYLHEKILQKWFILAMLVCFLISVLISANFLFPRLHLFEVKGIEKLGKLQGKILAEPSLGEYILLFTNKDEKEVSNKLFYEKRERIDENAINCMLELKNCEAYSYWPRNFEDDTLRPVKKQKLMERFSKIYAAKSNANCIIKGPNCGELEFYILKFRD</sequence>
<keyword evidence="1" id="KW-1133">Transmembrane helix</keyword>
<evidence type="ECO:0000256" key="1">
    <source>
        <dbReference type="SAM" id="Phobius"/>
    </source>
</evidence>
<feature type="transmembrane region" description="Helical" evidence="1">
    <location>
        <begin position="217"/>
        <end position="238"/>
    </location>
</feature>
<dbReference type="EMBL" id="QMWP01000037">
    <property type="protein sequence ID" value="RLG70710.1"/>
    <property type="molecule type" value="Genomic_DNA"/>
</dbReference>
<reference evidence="2 3" key="1">
    <citation type="submission" date="2018-06" db="EMBL/GenBank/DDBJ databases">
        <title>Extensive metabolic versatility and redundancy in microbially diverse, dynamic hydrothermal sediments.</title>
        <authorList>
            <person name="Dombrowski N."/>
            <person name="Teske A."/>
            <person name="Baker B.J."/>
        </authorList>
    </citation>
    <scope>NUCLEOTIDE SEQUENCE [LARGE SCALE GENOMIC DNA]</scope>
    <source>
        <strain evidence="2">B51_G17</strain>
    </source>
</reference>
<organism evidence="2 3">
    <name type="scientific">Candidatus Iainarchaeum sp</name>
    <dbReference type="NCBI Taxonomy" id="3101447"/>
    <lineage>
        <taxon>Archaea</taxon>
        <taxon>Candidatus Iainarchaeota</taxon>
        <taxon>Candidatus Iainarchaeia</taxon>
        <taxon>Candidatus Iainarchaeales</taxon>
        <taxon>Candidatus Iainarchaeaceae</taxon>
        <taxon>Candidatus Iainarchaeum</taxon>
    </lineage>
</organism>
<dbReference type="Proteomes" id="UP000278031">
    <property type="component" value="Unassembled WGS sequence"/>
</dbReference>
<feature type="transmembrane region" description="Helical" evidence="1">
    <location>
        <begin position="267"/>
        <end position="288"/>
    </location>
</feature>
<evidence type="ECO:0000313" key="3">
    <source>
        <dbReference type="Proteomes" id="UP000278031"/>
    </source>
</evidence>
<comment type="caution">
    <text evidence="2">The sequence shown here is derived from an EMBL/GenBank/DDBJ whole genome shotgun (WGS) entry which is preliminary data.</text>
</comment>
<feature type="transmembrane region" description="Helical" evidence="1">
    <location>
        <begin position="29"/>
        <end position="47"/>
    </location>
</feature>
<dbReference type="AlphaFoldDB" id="A0A497JHN5"/>
<feature type="transmembrane region" description="Helical" evidence="1">
    <location>
        <begin position="150"/>
        <end position="178"/>
    </location>
</feature>
<feature type="non-terminal residue" evidence="2">
    <location>
        <position position="1"/>
    </location>
</feature>
<proteinExistence type="predicted"/>
<protein>
    <recommendedName>
        <fullName evidence="4">Glycosyltransferase RgtA/B/C/D-like domain-containing protein</fullName>
    </recommendedName>
</protein>